<dbReference type="InterPro" id="IPR013685">
    <property type="entry name" value="POTRA_FtsQ_type"/>
</dbReference>
<dbReference type="Gene3D" id="3.40.50.11690">
    <property type="entry name" value="Cell division protein FtsQ/DivIB"/>
    <property type="match status" value="1"/>
</dbReference>
<keyword evidence="3 9" id="KW-0997">Cell inner membrane</keyword>
<keyword evidence="2 9" id="KW-1003">Cell membrane</keyword>
<keyword evidence="5 9" id="KW-0812">Transmembrane</keyword>
<evidence type="ECO:0000256" key="9">
    <source>
        <dbReference type="HAMAP-Rule" id="MF_00911"/>
    </source>
</evidence>
<evidence type="ECO:0000256" key="4">
    <source>
        <dbReference type="ARBA" id="ARBA00022618"/>
    </source>
</evidence>
<keyword evidence="8 9" id="KW-0131">Cell cycle</keyword>
<evidence type="ECO:0000313" key="11">
    <source>
        <dbReference type="EMBL" id="MBE7940512.1"/>
    </source>
</evidence>
<comment type="subunit">
    <text evidence="9">Part of a complex composed of FtsB, FtsL and FtsQ.</text>
</comment>
<accession>A0ABR9SDT2</accession>
<keyword evidence="7 9" id="KW-0472">Membrane</keyword>
<keyword evidence="6 9" id="KW-1133">Transmembrane helix</keyword>
<proteinExistence type="inferred from homology"/>
<dbReference type="PANTHER" id="PTHR35851">
    <property type="entry name" value="CELL DIVISION PROTEIN FTSQ"/>
    <property type="match status" value="1"/>
</dbReference>
<dbReference type="RefSeq" id="WP_193780054.1">
    <property type="nucleotide sequence ID" value="NZ_JADDOJ010000024.1"/>
</dbReference>
<sequence>MNTAVPLPMDVRLMNGLASLLFALAALGAAAAAALWVLRLPVFNIAGITVRGDTVHNSAPMLRANVAPRLAGNFFTLNLATAREAFESVPWVRQAVVMRQFPNRLRVRLQEHQPVALWGSESEPRLVNSFGEVFEANVDELADQDLPRLSGPDGQSQQVLQMYRLLKPVFDPLDLSVQSLALSPRGSWQLGLDNGASVEIGRGEPPEVLARTRRFAQTLTQVAGRYGRHADDLLSADLRHADGYAVRLRGVSTTPDAPAKK</sequence>
<dbReference type="GO" id="GO:0051301">
    <property type="term" value="P:cell division"/>
    <property type="evidence" value="ECO:0007669"/>
    <property type="project" value="UniProtKB-KW"/>
</dbReference>
<protein>
    <recommendedName>
        <fullName evidence="9">Cell division protein FtsQ</fullName>
    </recommendedName>
</protein>
<dbReference type="Pfam" id="PF08478">
    <property type="entry name" value="POTRA_1"/>
    <property type="match status" value="1"/>
</dbReference>
<evidence type="ECO:0000256" key="3">
    <source>
        <dbReference type="ARBA" id="ARBA00022519"/>
    </source>
</evidence>
<dbReference type="InterPro" id="IPR034746">
    <property type="entry name" value="POTRA"/>
</dbReference>
<dbReference type="HAMAP" id="MF_00911">
    <property type="entry name" value="FtsQ_subfam"/>
    <property type="match status" value="1"/>
</dbReference>
<evidence type="ECO:0000256" key="2">
    <source>
        <dbReference type="ARBA" id="ARBA00022475"/>
    </source>
</evidence>
<evidence type="ECO:0000256" key="5">
    <source>
        <dbReference type="ARBA" id="ARBA00022692"/>
    </source>
</evidence>
<dbReference type="Pfam" id="PF03799">
    <property type="entry name" value="FtsQ_DivIB_C"/>
    <property type="match status" value="1"/>
</dbReference>
<name>A0ABR9SDT2_9BURK</name>
<comment type="subcellular location">
    <subcellularLocation>
        <location evidence="9">Cell inner membrane</location>
        <topology evidence="9">Single-pass type II membrane protein</topology>
    </subcellularLocation>
    <subcellularLocation>
        <location evidence="1">Membrane</location>
    </subcellularLocation>
    <text evidence="9">Localizes to the division septum.</text>
</comment>
<gene>
    <name evidence="9" type="primary">ftsQ</name>
    <name evidence="11" type="ORF">IM725_08020</name>
</gene>
<dbReference type="PROSITE" id="PS51779">
    <property type="entry name" value="POTRA"/>
    <property type="match status" value="1"/>
</dbReference>
<dbReference type="PANTHER" id="PTHR35851:SF1">
    <property type="entry name" value="CELL DIVISION PROTEIN FTSQ"/>
    <property type="match status" value="1"/>
</dbReference>
<evidence type="ECO:0000256" key="1">
    <source>
        <dbReference type="ARBA" id="ARBA00004370"/>
    </source>
</evidence>
<organism evidence="11 12">
    <name type="scientific">Ramlibacter aquaticus</name>
    <dbReference type="NCBI Taxonomy" id="2780094"/>
    <lineage>
        <taxon>Bacteria</taxon>
        <taxon>Pseudomonadati</taxon>
        <taxon>Pseudomonadota</taxon>
        <taxon>Betaproteobacteria</taxon>
        <taxon>Burkholderiales</taxon>
        <taxon>Comamonadaceae</taxon>
        <taxon>Ramlibacter</taxon>
    </lineage>
</organism>
<keyword evidence="12" id="KW-1185">Reference proteome</keyword>
<comment type="similarity">
    <text evidence="9">Belongs to the FtsQ/DivIB family. FtsQ subfamily.</text>
</comment>
<dbReference type="Gene3D" id="3.10.20.310">
    <property type="entry name" value="membrane protein fhac"/>
    <property type="match status" value="1"/>
</dbReference>
<dbReference type="InterPro" id="IPR026579">
    <property type="entry name" value="FtsQ"/>
</dbReference>
<dbReference type="EMBL" id="JADDOJ010000024">
    <property type="protein sequence ID" value="MBE7940512.1"/>
    <property type="molecule type" value="Genomic_DNA"/>
</dbReference>
<reference evidence="11 12" key="1">
    <citation type="submission" date="2020-10" db="EMBL/GenBank/DDBJ databases">
        <title>Draft genome of Ramlibacter aquaticus LMG 30558.</title>
        <authorList>
            <person name="Props R."/>
        </authorList>
    </citation>
    <scope>NUCLEOTIDE SEQUENCE [LARGE SCALE GENOMIC DNA]</scope>
    <source>
        <strain evidence="11 12">LMG 30558</strain>
    </source>
</reference>
<dbReference type="InterPro" id="IPR005548">
    <property type="entry name" value="Cell_div_FtsQ/DivIB_C"/>
</dbReference>
<evidence type="ECO:0000259" key="10">
    <source>
        <dbReference type="PROSITE" id="PS51779"/>
    </source>
</evidence>
<keyword evidence="4 9" id="KW-0132">Cell division</keyword>
<dbReference type="InterPro" id="IPR045335">
    <property type="entry name" value="FtsQ_C_sf"/>
</dbReference>
<evidence type="ECO:0000256" key="8">
    <source>
        <dbReference type="ARBA" id="ARBA00023306"/>
    </source>
</evidence>
<dbReference type="Proteomes" id="UP000715965">
    <property type="component" value="Unassembled WGS sequence"/>
</dbReference>
<feature type="domain" description="POTRA" evidence="10">
    <location>
        <begin position="43"/>
        <end position="112"/>
    </location>
</feature>
<evidence type="ECO:0000313" key="12">
    <source>
        <dbReference type="Proteomes" id="UP000715965"/>
    </source>
</evidence>
<evidence type="ECO:0000256" key="7">
    <source>
        <dbReference type="ARBA" id="ARBA00023136"/>
    </source>
</evidence>
<evidence type="ECO:0000256" key="6">
    <source>
        <dbReference type="ARBA" id="ARBA00022989"/>
    </source>
</evidence>
<comment type="function">
    <text evidence="9">Essential cell division protein. May link together the upstream cell division proteins, which are predominantly cytoplasmic, with the downstream cell division proteins, which are predominantly periplasmic. May control correct divisome assembly.</text>
</comment>
<comment type="caution">
    <text evidence="11">The sequence shown here is derived from an EMBL/GenBank/DDBJ whole genome shotgun (WGS) entry which is preliminary data.</text>
</comment>